<gene>
    <name evidence="2" type="ORF">DXN04_22360</name>
</gene>
<reference evidence="2 3" key="1">
    <citation type="submission" date="2018-08" db="EMBL/GenBank/DDBJ databases">
        <title>Chitinophaga sp. K20C18050901, a novel bacterium isolated from forest soil.</title>
        <authorList>
            <person name="Wang C."/>
        </authorList>
    </citation>
    <scope>NUCLEOTIDE SEQUENCE [LARGE SCALE GENOMIC DNA]</scope>
    <source>
        <strain evidence="2 3">K20C18050901</strain>
    </source>
</reference>
<evidence type="ECO:0000313" key="3">
    <source>
        <dbReference type="Proteomes" id="UP000261174"/>
    </source>
</evidence>
<name>A0A3E1NWY5_9BACT</name>
<evidence type="ECO:0000259" key="1">
    <source>
        <dbReference type="Pfam" id="PF18925"/>
    </source>
</evidence>
<feature type="domain" description="DUF5675" evidence="1">
    <location>
        <begin position="5"/>
        <end position="114"/>
    </location>
</feature>
<sequence length="134" mass="15337">MELVLMREYFHSGTNGALYMSGTRLCYTIELPWQDNHVGCSCIPEGTYALRKRFSERKKWHLEVLEVPGRSMILIHPANNAMKELQGCIAPVTSVQGEGLGSYSLRAMDIVRRNVYKALDEKEQVFLTIKKMQL</sequence>
<organism evidence="2 3">
    <name type="scientific">Chitinophaga silvisoli</name>
    <dbReference type="NCBI Taxonomy" id="2291814"/>
    <lineage>
        <taxon>Bacteria</taxon>
        <taxon>Pseudomonadati</taxon>
        <taxon>Bacteroidota</taxon>
        <taxon>Chitinophagia</taxon>
        <taxon>Chitinophagales</taxon>
        <taxon>Chitinophagaceae</taxon>
        <taxon>Chitinophaga</taxon>
    </lineage>
</organism>
<dbReference type="RefSeq" id="WP_116855625.1">
    <property type="nucleotide sequence ID" value="NZ_QTJV01000009.1"/>
</dbReference>
<dbReference type="InterPro" id="IPR043732">
    <property type="entry name" value="DUF5675"/>
</dbReference>
<dbReference type="AlphaFoldDB" id="A0A3E1NWY5"/>
<dbReference type="Proteomes" id="UP000261174">
    <property type="component" value="Unassembled WGS sequence"/>
</dbReference>
<dbReference type="Pfam" id="PF18925">
    <property type="entry name" value="DUF5675"/>
    <property type="match status" value="1"/>
</dbReference>
<dbReference type="OrthoDB" id="707810at2"/>
<keyword evidence="3" id="KW-1185">Reference proteome</keyword>
<evidence type="ECO:0000313" key="2">
    <source>
        <dbReference type="EMBL" id="RFM32432.1"/>
    </source>
</evidence>
<comment type="caution">
    <text evidence="2">The sequence shown here is derived from an EMBL/GenBank/DDBJ whole genome shotgun (WGS) entry which is preliminary data.</text>
</comment>
<protein>
    <recommendedName>
        <fullName evidence="1">DUF5675 domain-containing protein</fullName>
    </recommendedName>
</protein>
<accession>A0A3E1NWY5</accession>
<dbReference type="EMBL" id="QTJV01000009">
    <property type="protein sequence ID" value="RFM32432.1"/>
    <property type="molecule type" value="Genomic_DNA"/>
</dbReference>
<proteinExistence type="predicted"/>